<evidence type="ECO:0000256" key="4">
    <source>
        <dbReference type="SAM" id="MobiDB-lite"/>
    </source>
</evidence>
<feature type="compositionally biased region" description="Polar residues" evidence="4">
    <location>
        <begin position="254"/>
        <end position="267"/>
    </location>
</feature>
<evidence type="ECO:0000256" key="3">
    <source>
        <dbReference type="PROSITE-ProRule" id="PRU00176"/>
    </source>
</evidence>
<dbReference type="PROSITE" id="PS50102">
    <property type="entry name" value="RRM"/>
    <property type="match status" value="1"/>
</dbReference>
<feature type="compositionally biased region" description="Basic and acidic residues" evidence="4">
    <location>
        <begin position="269"/>
        <end position="300"/>
    </location>
</feature>
<dbReference type="PANTHER" id="PTHR13952">
    <property type="entry name" value="U1 SMALL NUCLEAR RIBONUCLEOPROTEIN 70 KD"/>
    <property type="match status" value="1"/>
</dbReference>
<feature type="compositionally biased region" description="Basic and acidic residues" evidence="4">
    <location>
        <begin position="432"/>
        <end position="457"/>
    </location>
</feature>
<dbReference type="GO" id="GO:0005634">
    <property type="term" value="C:nucleus"/>
    <property type="evidence" value="ECO:0007669"/>
    <property type="project" value="UniProtKB-SubCell"/>
</dbReference>
<reference evidence="6" key="1">
    <citation type="submission" date="2024-10" db="EMBL/GenBank/DDBJ databases">
        <authorList>
            <person name="Ryan C."/>
        </authorList>
    </citation>
    <scope>NUCLEOTIDE SEQUENCE [LARGE SCALE GENOMIC DNA]</scope>
</reference>
<dbReference type="InterPro" id="IPR000504">
    <property type="entry name" value="RRM_dom"/>
</dbReference>
<feature type="region of interest" description="Disordered" evidence="4">
    <location>
        <begin position="1"/>
        <end position="22"/>
    </location>
</feature>
<protein>
    <recommendedName>
        <fullName evidence="5">RRM domain-containing protein</fullName>
    </recommendedName>
</protein>
<feature type="compositionally biased region" description="Basic and acidic residues" evidence="4">
    <location>
        <begin position="316"/>
        <end position="332"/>
    </location>
</feature>
<accession>A0ABC9FX57</accession>
<feature type="compositionally biased region" description="Polar residues" evidence="4">
    <location>
        <begin position="107"/>
        <end position="121"/>
    </location>
</feature>
<evidence type="ECO:0000259" key="5">
    <source>
        <dbReference type="PROSITE" id="PS50102"/>
    </source>
</evidence>
<keyword evidence="2" id="KW-0539">Nucleus</keyword>
<evidence type="ECO:0000313" key="6">
    <source>
        <dbReference type="EMBL" id="CAL5083215.1"/>
    </source>
</evidence>
<dbReference type="EMBL" id="OZ075117">
    <property type="protein sequence ID" value="CAL5083215.1"/>
    <property type="molecule type" value="Genomic_DNA"/>
</dbReference>
<dbReference type="InterPro" id="IPR035979">
    <property type="entry name" value="RBD_domain_sf"/>
</dbReference>
<comment type="subcellular location">
    <subcellularLocation>
        <location evidence="1">Nucleus</location>
    </subcellularLocation>
</comment>
<keyword evidence="3" id="KW-0694">RNA-binding</keyword>
<feature type="compositionally biased region" description="Basic residues" evidence="4">
    <location>
        <begin position="394"/>
        <end position="412"/>
    </location>
</feature>
<dbReference type="Proteomes" id="UP001497457">
    <property type="component" value="Chromosome 7b"/>
</dbReference>
<dbReference type="AlphaFoldDB" id="A0ABC9FX57"/>
<dbReference type="SMART" id="SM00360">
    <property type="entry name" value="RRM"/>
    <property type="match status" value="1"/>
</dbReference>
<name>A0ABC9FX57_9POAL</name>
<dbReference type="FunFam" id="3.30.70.330:FF:000535">
    <property type="entry name" value="Serine/arginine-rich splicing factor SR45a"/>
    <property type="match status" value="1"/>
</dbReference>
<dbReference type="Gene3D" id="3.30.70.330">
    <property type="match status" value="1"/>
</dbReference>
<dbReference type="SUPFAM" id="SSF54928">
    <property type="entry name" value="RNA-binding domain, RBD"/>
    <property type="match status" value="1"/>
</dbReference>
<organism evidence="6 7">
    <name type="scientific">Urochloa decumbens</name>
    <dbReference type="NCBI Taxonomy" id="240449"/>
    <lineage>
        <taxon>Eukaryota</taxon>
        <taxon>Viridiplantae</taxon>
        <taxon>Streptophyta</taxon>
        <taxon>Embryophyta</taxon>
        <taxon>Tracheophyta</taxon>
        <taxon>Spermatophyta</taxon>
        <taxon>Magnoliopsida</taxon>
        <taxon>Liliopsida</taxon>
        <taxon>Poales</taxon>
        <taxon>Poaceae</taxon>
        <taxon>PACMAD clade</taxon>
        <taxon>Panicoideae</taxon>
        <taxon>Panicodae</taxon>
        <taxon>Paniceae</taxon>
        <taxon>Melinidinae</taxon>
        <taxon>Urochloa</taxon>
    </lineage>
</organism>
<feature type="region of interest" description="Disordered" evidence="4">
    <location>
        <begin position="101"/>
        <end position="121"/>
    </location>
</feature>
<feature type="compositionally biased region" description="Basic and acidic residues" evidence="4">
    <location>
        <begin position="359"/>
        <end position="375"/>
    </location>
</feature>
<dbReference type="Pfam" id="PF00076">
    <property type="entry name" value="RRM_1"/>
    <property type="match status" value="1"/>
</dbReference>
<feature type="compositionally biased region" description="Polar residues" evidence="4">
    <location>
        <begin position="168"/>
        <end position="182"/>
    </location>
</feature>
<dbReference type="InterPro" id="IPR051183">
    <property type="entry name" value="U1_U11-U12_snRNP_70-35kDa"/>
</dbReference>
<dbReference type="GO" id="GO:0003723">
    <property type="term" value="F:RNA binding"/>
    <property type="evidence" value="ECO:0007669"/>
    <property type="project" value="UniProtKB-UniRule"/>
</dbReference>
<evidence type="ECO:0000313" key="7">
    <source>
        <dbReference type="Proteomes" id="UP001497457"/>
    </source>
</evidence>
<feature type="compositionally biased region" description="Basic and acidic residues" evidence="4">
    <location>
        <begin position="201"/>
        <end position="215"/>
    </location>
</feature>
<gene>
    <name evidence="6" type="ORF">URODEC1_LOCUS109796</name>
</gene>
<feature type="compositionally biased region" description="Basic residues" evidence="4">
    <location>
        <begin position="458"/>
        <end position="523"/>
    </location>
</feature>
<feature type="domain" description="RRM" evidence="5">
    <location>
        <begin position="538"/>
        <end position="616"/>
    </location>
</feature>
<proteinExistence type="predicted"/>
<feature type="region of interest" description="Disordered" evidence="4">
    <location>
        <begin position="168"/>
        <end position="537"/>
    </location>
</feature>
<dbReference type="InterPro" id="IPR012677">
    <property type="entry name" value="Nucleotide-bd_a/b_plait_sf"/>
</dbReference>
<sequence>MDYISPERNLEGTCGDPGPLFGDQDGSLLDHLDYEGGGMPQHESPALDDGLLVDPADAIPYLSGDSLPFMNDQITCNVMKSASTSPESSLKQVREPLNVESDIPTDASEQNVHNSNSEEQFTSVDCDVHQNTEVAVLPPELPESSGNDTSNFQPEVIYSDAYHGDSLLTENSNKDCQLNNSSADDDEIPSSPALQMENEDMEKLHGTSHNEKCGSDDDQMNGRKSSPIDGRDKENFNTSVEPPSWEQREKGNPGTRNGSSTPDNQFDSPPDRFARLERDTPSPDGRVSPDRFARLERDTPSPDGRVSPPVRSPHAHHSEKMESQRHAKDAGDLAHSGSPPARRRSQSSEKHDPSRKRASSREMSSHEQHHSPEERKRRKESRHGDRSPRQRSASPRRRSISPRRSSHKRRESPRRGDSPRRRHSPRRRDSPRKRDSPRRRDSPRKRDSPRRDSPKRRESPRRRDRSKSRSPSRRHDRHRREHDRSRSRSPHRRDRHRRSPRRHSPRRRSPSSSRRHHSPKRHWSPPANRKTGLGKPGKNLFIAGFSYATTERDLEKKFCKFGRVTSARVVRDKRTGDSRGFGFLSLEKDEDADAAIRACDETEWNGRIILVEKSKAPAWALLLIRGTLVGTTFLVSATSTPEM</sequence>
<evidence type="ECO:0000256" key="2">
    <source>
        <dbReference type="ARBA" id="ARBA00023242"/>
    </source>
</evidence>
<evidence type="ECO:0000256" key="1">
    <source>
        <dbReference type="ARBA" id="ARBA00004123"/>
    </source>
</evidence>
<feature type="compositionally biased region" description="Basic residues" evidence="4">
    <location>
        <begin position="420"/>
        <end position="431"/>
    </location>
</feature>
<dbReference type="PANTHER" id="PTHR13952:SF9">
    <property type="entry name" value="SERINE_ARGININE REPETITIVE MATRIX PROTEIN 1-LIKE"/>
    <property type="match status" value="1"/>
</dbReference>
<keyword evidence="7" id="KW-1185">Reference proteome</keyword>